<evidence type="ECO:0000313" key="7">
    <source>
        <dbReference type="Proteomes" id="UP000316759"/>
    </source>
</evidence>
<name>A0A504YCK5_FASGI</name>
<feature type="domain" description="Carboxylesterase type B" evidence="5">
    <location>
        <begin position="33"/>
        <end position="228"/>
    </location>
</feature>
<dbReference type="STRING" id="46835.A0A504YCK5"/>
<evidence type="ECO:0000256" key="2">
    <source>
        <dbReference type="ARBA" id="ARBA00022729"/>
    </source>
</evidence>
<keyword evidence="3 4" id="KW-0378">Hydrolase</keyword>
<keyword evidence="2" id="KW-0732">Signal</keyword>
<dbReference type="PANTHER" id="PTHR43903">
    <property type="entry name" value="NEUROLIGIN"/>
    <property type="match status" value="1"/>
</dbReference>
<dbReference type="Gene3D" id="3.40.50.1820">
    <property type="entry name" value="alpha/beta hydrolase"/>
    <property type="match status" value="1"/>
</dbReference>
<gene>
    <name evidence="6" type="ORF">FGIG_02553</name>
</gene>
<feature type="domain" description="Carboxylesterase type B" evidence="5">
    <location>
        <begin position="278"/>
        <end position="423"/>
    </location>
</feature>
<evidence type="ECO:0000256" key="3">
    <source>
        <dbReference type="ARBA" id="ARBA00022801"/>
    </source>
</evidence>
<comment type="caution">
    <text evidence="6">The sequence shown here is derived from an EMBL/GenBank/DDBJ whole genome shotgun (WGS) entry which is preliminary data.</text>
</comment>
<dbReference type="SUPFAM" id="SSF53474">
    <property type="entry name" value="alpha/beta-Hydrolases"/>
    <property type="match status" value="1"/>
</dbReference>
<dbReference type="InterPro" id="IPR019819">
    <property type="entry name" value="Carboxylesterase_B_CS"/>
</dbReference>
<accession>A0A504YCK5</accession>
<protein>
    <recommendedName>
        <fullName evidence="4">Carboxylic ester hydrolase</fullName>
        <ecNumber evidence="4">3.1.1.-</ecNumber>
    </recommendedName>
</protein>
<dbReference type="Proteomes" id="UP000316759">
    <property type="component" value="Unassembled WGS sequence"/>
</dbReference>
<proteinExistence type="inferred from homology"/>
<evidence type="ECO:0000259" key="5">
    <source>
        <dbReference type="Pfam" id="PF00135"/>
    </source>
</evidence>
<organism evidence="6 7">
    <name type="scientific">Fasciola gigantica</name>
    <name type="common">Giant liver fluke</name>
    <dbReference type="NCBI Taxonomy" id="46835"/>
    <lineage>
        <taxon>Eukaryota</taxon>
        <taxon>Metazoa</taxon>
        <taxon>Spiralia</taxon>
        <taxon>Lophotrochozoa</taxon>
        <taxon>Platyhelminthes</taxon>
        <taxon>Trematoda</taxon>
        <taxon>Digenea</taxon>
        <taxon>Plagiorchiida</taxon>
        <taxon>Echinostomata</taxon>
        <taxon>Echinostomatoidea</taxon>
        <taxon>Fasciolidae</taxon>
        <taxon>Fasciola</taxon>
    </lineage>
</organism>
<dbReference type="PROSITE" id="PS00122">
    <property type="entry name" value="CARBOXYLESTERASE_B_1"/>
    <property type="match status" value="1"/>
</dbReference>
<evidence type="ECO:0000313" key="6">
    <source>
        <dbReference type="EMBL" id="TPP59382.1"/>
    </source>
</evidence>
<dbReference type="EC" id="3.1.1.-" evidence="4"/>
<dbReference type="InterPro" id="IPR019826">
    <property type="entry name" value="Carboxylesterase_B_AS"/>
</dbReference>
<dbReference type="OrthoDB" id="6846267at2759"/>
<dbReference type="Pfam" id="PF00135">
    <property type="entry name" value="COesterase"/>
    <property type="match status" value="2"/>
</dbReference>
<evidence type="ECO:0000256" key="4">
    <source>
        <dbReference type="RuleBase" id="RU361235"/>
    </source>
</evidence>
<dbReference type="EMBL" id="SUNJ01010786">
    <property type="protein sequence ID" value="TPP59382.1"/>
    <property type="molecule type" value="Genomic_DNA"/>
</dbReference>
<sequence length="429" mass="48137">MSSWEFHSRHRRSEINVSEQNPVASYLDTRYPWFAKTLRPACMQHDGYLKAFLKVIPPMSEDCLYLNIFYPNRTHEDPTIRYPVVIHIHGGSYVCGSNHLYPGHVLASMGVVFVSISYRLGPFGFLSTGDEASMGNYGLWDQLMAIRWVKENIEWFRGDPSRITLMGESAGAASVGLHTVSPASRGQDLFHQVIMMSGSDLSCWAVTDPNRVRSRYYAIELGRALGCSSVLGDRVAASQAAMRGEQWKPSGAADVPEGQFGNGSAKPRLAIPFTARIDASALLRCLRHKKTAEEIANNSLLTPLDGAPNFVWSPVVDGTSGFLPRVPLEERKQGRFDALPLLAGVTHDEGSQVLLSNLARWEERRFRIKDFTDAVVRRTIGNFLNSEKVFRFQATAEELYTRYTWWPNMANNSARWENMVAVSQKPFPL</sequence>
<dbReference type="AlphaFoldDB" id="A0A504YCK5"/>
<dbReference type="InterPro" id="IPR002018">
    <property type="entry name" value="CarbesteraseB"/>
</dbReference>
<dbReference type="InterPro" id="IPR051093">
    <property type="entry name" value="Neuroligin/BSAL"/>
</dbReference>
<reference evidence="6 7" key="1">
    <citation type="submission" date="2019-04" db="EMBL/GenBank/DDBJ databases">
        <title>Annotation for the trematode Fasciola gigantica.</title>
        <authorList>
            <person name="Choi Y.-J."/>
        </authorList>
    </citation>
    <scope>NUCLEOTIDE SEQUENCE [LARGE SCALE GENOMIC DNA]</scope>
    <source>
        <strain evidence="6">Uganda_cow_1</strain>
    </source>
</reference>
<dbReference type="InterPro" id="IPR029058">
    <property type="entry name" value="AB_hydrolase_fold"/>
</dbReference>
<dbReference type="PROSITE" id="PS00941">
    <property type="entry name" value="CARBOXYLESTERASE_B_2"/>
    <property type="match status" value="1"/>
</dbReference>
<evidence type="ECO:0000256" key="1">
    <source>
        <dbReference type="ARBA" id="ARBA00005964"/>
    </source>
</evidence>
<dbReference type="GO" id="GO:0016787">
    <property type="term" value="F:hydrolase activity"/>
    <property type="evidence" value="ECO:0007669"/>
    <property type="project" value="UniProtKB-KW"/>
</dbReference>
<comment type="similarity">
    <text evidence="1 4">Belongs to the type-B carboxylesterase/lipase family.</text>
</comment>
<keyword evidence="7" id="KW-1185">Reference proteome</keyword>